<proteinExistence type="predicted"/>
<sequence>MGLYESGLLSSIFAEDSILPEGTTTLHFKENLLGGTSLVDGSGDTILRTMPSAAGGETVYFGNGDTGHLTETLTGGFKIDMPGLENDIIGRPSIFDEVNLYQGGEHIGTIEPDFMGNGIDITMNAGASQFTAFPGVTGGVQTDFTSPMLDQSSGWQDFNLQNNFSEIETISSHVSAADLGSASDAVDGVDFLDFL</sequence>
<protein>
    <submittedName>
        <fullName evidence="1">Uncharacterized protein</fullName>
    </submittedName>
</protein>
<reference evidence="1 2" key="1">
    <citation type="submission" date="2019-08" db="EMBL/GenBank/DDBJ databases">
        <title>Bacillus genomes from the desert of Cuatro Cienegas, Coahuila.</title>
        <authorList>
            <person name="Olmedo-Alvarez G."/>
        </authorList>
    </citation>
    <scope>NUCLEOTIDE SEQUENCE [LARGE SCALE GENOMIC DNA]</scope>
    <source>
        <strain evidence="1 2">CH128b_4D</strain>
    </source>
</reference>
<dbReference type="AlphaFoldDB" id="A0A5D4M387"/>
<gene>
    <name evidence="1" type="ORF">FZC84_21530</name>
</gene>
<dbReference type="RefSeq" id="WP_148955239.1">
    <property type="nucleotide sequence ID" value="NZ_VTEG01000029.1"/>
</dbReference>
<name>A0A5D4M387_9BACI</name>
<comment type="caution">
    <text evidence="1">The sequence shown here is derived from an EMBL/GenBank/DDBJ whole genome shotgun (WGS) entry which is preliminary data.</text>
</comment>
<evidence type="ECO:0000313" key="1">
    <source>
        <dbReference type="EMBL" id="TYR95540.1"/>
    </source>
</evidence>
<evidence type="ECO:0000313" key="2">
    <source>
        <dbReference type="Proteomes" id="UP000325182"/>
    </source>
</evidence>
<dbReference type="Proteomes" id="UP000325182">
    <property type="component" value="Unassembled WGS sequence"/>
</dbReference>
<dbReference type="EMBL" id="VTEG01000029">
    <property type="protein sequence ID" value="TYR95540.1"/>
    <property type="molecule type" value="Genomic_DNA"/>
</dbReference>
<organism evidence="1 2">
    <name type="scientific">Rossellomorea vietnamensis</name>
    <dbReference type="NCBI Taxonomy" id="218284"/>
    <lineage>
        <taxon>Bacteria</taxon>
        <taxon>Bacillati</taxon>
        <taxon>Bacillota</taxon>
        <taxon>Bacilli</taxon>
        <taxon>Bacillales</taxon>
        <taxon>Bacillaceae</taxon>
        <taxon>Rossellomorea</taxon>
    </lineage>
</organism>
<accession>A0A5D4M387</accession>